<keyword evidence="1" id="KW-1133">Transmembrane helix</keyword>
<name>A0A814KPD7_9BILA</name>
<proteinExistence type="predicted"/>
<dbReference type="Proteomes" id="UP000663879">
    <property type="component" value="Unassembled WGS sequence"/>
</dbReference>
<sequence length="250" mass="29193">MENPNAPNITPVNSNMPPKRYERDNWRLLLFFMILLFFIAVILFFVWLAARDKNRYTEYNMTQIDQETKNNKSLIVSINGDLTIMGVEIAPRLNKAQQCSSYLRKFSTFCNYDVPTCNKVNLHKAIFNIFNDLLIDTFDSYSFKWTDNLAKYQVLNLSDFSTLSIVNNSTVIGLDLILLFKYNVERPEIVDGQVEQNTKNKINKESLIKNIQMLFSYCDWFTLDVKDLKQYSTINIANQTISSRIILNQN</sequence>
<keyword evidence="1" id="KW-0812">Transmembrane</keyword>
<accession>A0A814KPD7</accession>
<evidence type="ECO:0000256" key="1">
    <source>
        <dbReference type="SAM" id="Phobius"/>
    </source>
</evidence>
<dbReference type="EMBL" id="CAJNOC010005486">
    <property type="protein sequence ID" value="CAF1053709.1"/>
    <property type="molecule type" value="Genomic_DNA"/>
</dbReference>
<feature type="transmembrane region" description="Helical" evidence="1">
    <location>
        <begin position="26"/>
        <end position="50"/>
    </location>
</feature>
<keyword evidence="1" id="KW-0472">Membrane</keyword>
<comment type="caution">
    <text evidence="2">The sequence shown here is derived from an EMBL/GenBank/DDBJ whole genome shotgun (WGS) entry which is preliminary data.</text>
</comment>
<keyword evidence="3" id="KW-1185">Reference proteome</keyword>
<organism evidence="2 3">
    <name type="scientific">Brachionus calyciflorus</name>
    <dbReference type="NCBI Taxonomy" id="104777"/>
    <lineage>
        <taxon>Eukaryota</taxon>
        <taxon>Metazoa</taxon>
        <taxon>Spiralia</taxon>
        <taxon>Gnathifera</taxon>
        <taxon>Rotifera</taxon>
        <taxon>Eurotatoria</taxon>
        <taxon>Monogononta</taxon>
        <taxon>Pseudotrocha</taxon>
        <taxon>Ploima</taxon>
        <taxon>Brachionidae</taxon>
        <taxon>Brachionus</taxon>
    </lineage>
</organism>
<gene>
    <name evidence="2" type="ORF">OXX778_LOCUS18952</name>
</gene>
<reference evidence="2" key="1">
    <citation type="submission" date="2021-02" db="EMBL/GenBank/DDBJ databases">
        <authorList>
            <person name="Nowell W R."/>
        </authorList>
    </citation>
    <scope>NUCLEOTIDE SEQUENCE</scope>
    <source>
        <strain evidence="2">Ploen Becks lab</strain>
    </source>
</reference>
<evidence type="ECO:0000313" key="2">
    <source>
        <dbReference type="EMBL" id="CAF1053709.1"/>
    </source>
</evidence>
<dbReference type="AlphaFoldDB" id="A0A814KPD7"/>
<evidence type="ECO:0000313" key="3">
    <source>
        <dbReference type="Proteomes" id="UP000663879"/>
    </source>
</evidence>
<protein>
    <submittedName>
        <fullName evidence="2">Uncharacterized protein</fullName>
    </submittedName>
</protein>